<evidence type="ECO:0000259" key="2">
    <source>
        <dbReference type="Pfam" id="PF18920"/>
    </source>
</evidence>
<reference evidence="3 4" key="1">
    <citation type="journal article" date="2016" name="Nat. Commun.">
        <title>Thousands of microbial genomes shed light on interconnected biogeochemical processes in an aquifer system.</title>
        <authorList>
            <person name="Anantharaman K."/>
            <person name="Brown C.T."/>
            <person name="Hug L.A."/>
            <person name="Sharon I."/>
            <person name="Castelle C.J."/>
            <person name="Probst A.J."/>
            <person name="Thomas B.C."/>
            <person name="Singh A."/>
            <person name="Wilkins M.J."/>
            <person name="Karaoz U."/>
            <person name="Brodie E.L."/>
            <person name="Williams K.H."/>
            <person name="Hubbard S.S."/>
            <person name="Banfield J.F."/>
        </authorList>
    </citation>
    <scope>NUCLEOTIDE SEQUENCE [LARGE SCALE GENOMIC DNA]</scope>
</reference>
<evidence type="ECO:0000313" key="3">
    <source>
        <dbReference type="EMBL" id="OGE94475.1"/>
    </source>
</evidence>
<dbReference type="Proteomes" id="UP000177281">
    <property type="component" value="Unassembled WGS sequence"/>
</dbReference>
<dbReference type="InterPro" id="IPR043728">
    <property type="entry name" value="DUF5671"/>
</dbReference>
<feature type="transmembrane region" description="Helical" evidence="1">
    <location>
        <begin position="25"/>
        <end position="50"/>
    </location>
</feature>
<proteinExistence type="predicted"/>
<feature type="transmembrane region" description="Helical" evidence="1">
    <location>
        <begin position="70"/>
        <end position="89"/>
    </location>
</feature>
<organism evidence="3 4">
    <name type="scientific">Candidatus Doudnabacteria bacterium RIFCSPLOWO2_01_FULL_44_21</name>
    <dbReference type="NCBI Taxonomy" id="1817841"/>
    <lineage>
        <taxon>Bacteria</taxon>
        <taxon>Candidatus Doudnaibacteriota</taxon>
    </lineage>
</organism>
<protein>
    <recommendedName>
        <fullName evidence="2">DUF5671 domain-containing protein</fullName>
    </recommendedName>
</protein>
<feature type="domain" description="DUF5671" evidence="2">
    <location>
        <begin position="25"/>
        <end position="157"/>
    </location>
</feature>
<feature type="transmembrane region" description="Helical" evidence="1">
    <location>
        <begin position="110"/>
        <end position="132"/>
    </location>
</feature>
<keyword evidence="1" id="KW-0812">Transmembrane</keyword>
<name>A0A1F5PX36_9BACT</name>
<keyword evidence="1" id="KW-0472">Membrane</keyword>
<sequence>MGTINPIFMDETMTMPVPKSSPKDVFYHLLSIVTLYMSAISFITLLFSLINQWFPDPLSYAYGVNESIRWSAAILIVSFPVYLLLMWLINKDIAMDPARRELRVRKWLGYLTLFIAAITAIVDVATLVYNLLGGELSIRFFLKVIVVLIVSAAVFFYYLRELRGHKSGRVTA</sequence>
<comment type="caution">
    <text evidence="3">The sequence shown here is derived from an EMBL/GenBank/DDBJ whole genome shotgun (WGS) entry which is preliminary data.</text>
</comment>
<dbReference type="STRING" id="1817841.A3B10_02340"/>
<feature type="transmembrane region" description="Helical" evidence="1">
    <location>
        <begin position="138"/>
        <end position="159"/>
    </location>
</feature>
<dbReference type="EMBL" id="MFFB01000017">
    <property type="protein sequence ID" value="OGE94475.1"/>
    <property type="molecule type" value="Genomic_DNA"/>
</dbReference>
<dbReference type="AlphaFoldDB" id="A0A1F5PX36"/>
<evidence type="ECO:0000256" key="1">
    <source>
        <dbReference type="SAM" id="Phobius"/>
    </source>
</evidence>
<keyword evidence="1" id="KW-1133">Transmembrane helix</keyword>
<evidence type="ECO:0000313" key="4">
    <source>
        <dbReference type="Proteomes" id="UP000177281"/>
    </source>
</evidence>
<accession>A0A1F5PX36</accession>
<gene>
    <name evidence="3" type="ORF">A3B10_02340</name>
</gene>
<dbReference type="Pfam" id="PF18920">
    <property type="entry name" value="DUF5671"/>
    <property type="match status" value="1"/>
</dbReference>